<proteinExistence type="predicted"/>
<organism evidence="1 2">
    <name type="scientific">Protopolystoma xenopodis</name>
    <dbReference type="NCBI Taxonomy" id="117903"/>
    <lineage>
        <taxon>Eukaryota</taxon>
        <taxon>Metazoa</taxon>
        <taxon>Spiralia</taxon>
        <taxon>Lophotrochozoa</taxon>
        <taxon>Platyhelminthes</taxon>
        <taxon>Monogenea</taxon>
        <taxon>Polyopisthocotylea</taxon>
        <taxon>Polystomatidea</taxon>
        <taxon>Polystomatidae</taxon>
        <taxon>Protopolystoma</taxon>
    </lineage>
</organism>
<evidence type="ECO:0000313" key="2">
    <source>
        <dbReference type="Proteomes" id="UP000784294"/>
    </source>
</evidence>
<sequence>MIYSFAESAVVSLPRPTNANLLLLAKLHPLPRLVVEWRRIHGILEKSFSGLVNACCLAEPIHPQESKSHSEKSLFSIVFALKPGFYLLCLPGG</sequence>
<comment type="caution">
    <text evidence="1">The sequence shown here is derived from an EMBL/GenBank/DDBJ whole genome shotgun (WGS) entry which is preliminary data.</text>
</comment>
<accession>A0A448WCQ0</accession>
<name>A0A448WCQ0_9PLAT</name>
<dbReference type="Proteomes" id="UP000784294">
    <property type="component" value="Unassembled WGS sequence"/>
</dbReference>
<dbReference type="EMBL" id="CAAALY010004213">
    <property type="protein sequence ID" value="VEL08530.1"/>
    <property type="molecule type" value="Genomic_DNA"/>
</dbReference>
<gene>
    <name evidence="1" type="ORF">PXEA_LOCUS1970</name>
</gene>
<protein>
    <submittedName>
        <fullName evidence="1">Uncharacterized protein</fullName>
    </submittedName>
</protein>
<reference evidence="1" key="1">
    <citation type="submission" date="2018-11" db="EMBL/GenBank/DDBJ databases">
        <authorList>
            <consortium name="Pathogen Informatics"/>
        </authorList>
    </citation>
    <scope>NUCLEOTIDE SEQUENCE</scope>
</reference>
<keyword evidence="2" id="KW-1185">Reference proteome</keyword>
<dbReference type="AlphaFoldDB" id="A0A448WCQ0"/>
<evidence type="ECO:0000313" key="1">
    <source>
        <dbReference type="EMBL" id="VEL08530.1"/>
    </source>
</evidence>